<keyword evidence="2" id="KW-0378">Hydrolase</keyword>
<sequence length="221" mass="25464">MHKKFVISDIHGCLKTFQRLLHQINFKPKDKLFLLGDYVNKGPNSKKVLDIIIELQTENPSHIFPLLGNHDLLLLKALKGNNQAINNISLFDNSEYFLESLEKDKKKYIHFLSALPYYIETKKHFLVHAGFDFTQENFLKIGDKMLTIRDFPVNLDALKGKTIIHGHNPKPLEYIEEKIKMNSPVIPLDNGCVMGSKKIGMGHLLCLELKTMTLFKEKYAE</sequence>
<reference evidence="2" key="1">
    <citation type="submission" date="2023-07" db="EMBL/GenBank/DDBJ databases">
        <title>Genomic Encyclopedia of Type Strains, Phase IV (KMG-IV): sequencing the most valuable type-strain genomes for metagenomic binning, comparative biology and taxonomic classification.</title>
        <authorList>
            <person name="Goeker M."/>
        </authorList>
    </citation>
    <scope>NUCLEOTIDE SEQUENCE</scope>
    <source>
        <strain evidence="2">DSM 26174</strain>
    </source>
</reference>
<dbReference type="InterPro" id="IPR029052">
    <property type="entry name" value="Metallo-depent_PP-like"/>
</dbReference>
<dbReference type="EC" id="3.1.3.16" evidence="2"/>
<comment type="caution">
    <text evidence="2">The sequence shown here is derived from an EMBL/GenBank/DDBJ whole genome shotgun (WGS) entry which is preliminary data.</text>
</comment>
<evidence type="ECO:0000313" key="3">
    <source>
        <dbReference type="Proteomes" id="UP001185092"/>
    </source>
</evidence>
<organism evidence="2 3">
    <name type="scientific">Aureibacter tunicatorum</name>
    <dbReference type="NCBI Taxonomy" id="866807"/>
    <lineage>
        <taxon>Bacteria</taxon>
        <taxon>Pseudomonadati</taxon>
        <taxon>Bacteroidota</taxon>
        <taxon>Cytophagia</taxon>
        <taxon>Cytophagales</taxon>
        <taxon>Persicobacteraceae</taxon>
        <taxon>Aureibacter</taxon>
    </lineage>
</organism>
<dbReference type="PANTHER" id="PTHR42850">
    <property type="entry name" value="METALLOPHOSPHOESTERASE"/>
    <property type="match status" value="1"/>
</dbReference>
<dbReference type="EMBL" id="JAVDQD010000002">
    <property type="protein sequence ID" value="MDR6239187.1"/>
    <property type="molecule type" value="Genomic_DNA"/>
</dbReference>
<dbReference type="GO" id="GO:0004722">
    <property type="term" value="F:protein serine/threonine phosphatase activity"/>
    <property type="evidence" value="ECO:0007669"/>
    <property type="project" value="UniProtKB-EC"/>
</dbReference>
<dbReference type="Proteomes" id="UP001185092">
    <property type="component" value="Unassembled WGS sequence"/>
</dbReference>
<protein>
    <submittedName>
        <fullName evidence="2">Serine/threonine protein phosphatase 1</fullName>
        <ecNumber evidence="2">3.1.3.16</ecNumber>
    </submittedName>
</protein>
<dbReference type="InterPro" id="IPR004843">
    <property type="entry name" value="Calcineurin-like_PHP"/>
</dbReference>
<dbReference type="Pfam" id="PF00149">
    <property type="entry name" value="Metallophos"/>
    <property type="match status" value="1"/>
</dbReference>
<dbReference type="SUPFAM" id="SSF56300">
    <property type="entry name" value="Metallo-dependent phosphatases"/>
    <property type="match status" value="1"/>
</dbReference>
<dbReference type="AlphaFoldDB" id="A0AAE4BT58"/>
<gene>
    <name evidence="2" type="ORF">HNQ88_002224</name>
</gene>
<dbReference type="InterPro" id="IPR050126">
    <property type="entry name" value="Ap4A_hydrolase"/>
</dbReference>
<proteinExistence type="predicted"/>
<name>A0AAE4BT58_9BACT</name>
<keyword evidence="3" id="KW-1185">Reference proteome</keyword>
<feature type="domain" description="Calcineurin-like phosphoesterase" evidence="1">
    <location>
        <begin position="6"/>
        <end position="171"/>
    </location>
</feature>
<dbReference type="PANTHER" id="PTHR42850:SF4">
    <property type="entry name" value="ZINC-DEPENDENT ENDOPOLYPHOSPHATASE"/>
    <property type="match status" value="1"/>
</dbReference>
<dbReference type="Gene3D" id="3.60.21.10">
    <property type="match status" value="1"/>
</dbReference>
<accession>A0AAE4BT58</accession>
<dbReference type="CDD" id="cd00144">
    <property type="entry name" value="MPP_PPP_family"/>
    <property type="match status" value="1"/>
</dbReference>
<evidence type="ECO:0000313" key="2">
    <source>
        <dbReference type="EMBL" id="MDR6239187.1"/>
    </source>
</evidence>
<dbReference type="RefSeq" id="WP_309938760.1">
    <property type="nucleotide sequence ID" value="NZ_AP025305.1"/>
</dbReference>
<dbReference type="GO" id="GO:0005737">
    <property type="term" value="C:cytoplasm"/>
    <property type="evidence" value="ECO:0007669"/>
    <property type="project" value="TreeGrafter"/>
</dbReference>
<evidence type="ECO:0000259" key="1">
    <source>
        <dbReference type="Pfam" id="PF00149"/>
    </source>
</evidence>